<protein>
    <submittedName>
        <fullName evidence="2">Venom protein</fullName>
    </submittedName>
</protein>
<evidence type="ECO:0000256" key="1">
    <source>
        <dbReference type="SAM" id="SignalP"/>
    </source>
</evidence>
<dbReference type="AlphaFoldDB" id="A0A1W6EW87"/>
<sequence>MLKATIGLWLLASICALQATVSTLSLPGRKSLLSIYKGYIEDATNNIKQNLTYLTSYSVHAKSKLNSFLKLLYNAVRFSFRRKVATKLGDIRITTIGREKCKDVEKCYDDAENKMNIIENTTIYELQECIKVGLDYYDVPVINLKKEGQDILIESTYLFLSCIKGFIIKHSCMARDLISAKRQIDKFGKNFKEFKQENTLFQAAANTCWTCMQDKVKNTTFIITEVMKQSETCMENAAPMLKYK</sequence>
<proteinExistence type="evidence at transcript level"/>
<reference evidence="2" key="1">
    <citation type="submission" date="2017-02" db="EMBL/GenBank/DDBJ databases">
        <title>Parasitoid Jewel Wasp Mounts Multi-Pronged Neurochemical Attack to Hijack a Host Brain.</title>
        <authorList>
            <person name="Arvidson R.S."/>
            <person name="Kaiser M."/>
            <person name="Libersat F."/>
            <person name="Adams M.E."/>
        </authorList>
    </citation>
    <scope>NUCLEOTIDE SEQUENCE</scope>
    <source>
        <strain evidence="2">206</strain>
    </source>
</reference>
<name>A0A1W6EW87_AMPCP</name>
<feature type="signal peptide" evidence="1">
    <location>
        <begin position="1"/>
        <end position="19"/>
    </location>
</feature>
<feature type="chain" id="PRO_5012551905" evidence="1">
    <location>
        <begin position="20"/>
        <end position="244"/>
    </location>
</feature>
<keyword evidence="1" id="KW-0732">Signal</keyword>
<accession>A0A1W6EW87</accession>
<dbReference type="EMBL" id="KY563579">
    <property type="protein sequence ID" value="ARK19988.1"/>
    <property type="molecule type" value="mRNA"/>
</dbReference>
<organism evidence="2">
    <name type="scientific">Ampulex compressa</name>
    <name type="common">Emerald cockroach wasp</name>
    <dbReference type="NCBI Taxonomy" id="860918"/>
    <lineage>
        <taxon>Eukaryota</taxon>
        <taxon>Metazoa</taxon>
        <taxon>Ecdysozoa</taxon>
        <taxon>Arthropoda</taxon>
        <taxon>Hexapoda</taxon>
        <taxon>Insecta</taxon>
        <taxon>Pterygota</taxon>
        <taxon>Neoptera</taxon>
        <taxon>Endopterygota</taxon>
        <taxon>Hymenoptera</taxon>
        <taxon>Apocrita</taxon>
        <taxon>Aculeata</taxon>
        <taxon>Apoidea</taxon>
        <taxon>Ampulicidae</taxon>
        <taxon>Ampulicini</taxon>
        <taxon>Ampulex</taxon>
    </lineage>
</organism>
<evidence type="ECO:0000313" key="2">
    <source>
        <dbReference type="EMBL" id="ARK19988.1"/>
    </source>
</evidence>